<feature type="region of interest" description="Disordered" evidence="1">
    <location>
        <begin position="1"/>
        <end position="112"/>
    </location>
</feature>
<name>A0A395NIF2_TRIAR</name>
<dbReference type="AlphaFoldDB" id="A0A395NIF2"/>
<evidence type="ECO:0000313" key="3">
    <source>
        <dbReference type="Proteomes" id="UP000266272"/>
    </source>
</evidence>
<feature type="compositionally biased region" description="Polar residues" evidence="1">
    <location>
        <begin position="93"/>
        <end position="112"/>
    </location>
</feature>
<evidence type="ECO:0000313" key="2">
    <source>
        <dbReference type="EMBL" id="RFU75865.1"/>
    </source>
</evidence>
<dbReference type="EMBL" id="PXOA01000404">
    <property type="protein sequence ID" value="RFU75865.1"/>
    <property type="molecule type" value="Genomic_DNA"/>
</dbReference>
<protein>
    <submittedName>
        <fullName evidence="2">Uncharacterized protein</fullName>
    </submittedName>
</protein>
<gene>
    <name evidence="2" type="ORF">TARUN_6391</name>
</gene>
<dbReference type="Proteomes" id="UP000266272">
    <property type="component" value="Unassembled WGS sequence"/>
</dbReference>
<sequence length="372" mass="42489">MARTRSQARVQTHGRAAASQPRYYENECDSSDGSVPAEQDSDGEYTPRATSRHTRSAAAGHEDETGIPQTPNLIQVEEQNLTPPRGPLRVINHSDSSSPHQGTVVSQSSESTDLDQTVVYHDFSREGIIPPERPSDQRFFFEDELRLGPPSFMDLTRLEFFQTFPHDPAATLCRRHFLQLAQSWFMRRQGHTENMIYDLNQEFPCSGVGSLLNFSRDREILGQAVWDEPWRRMDHVEFMANLQQHLQWAEVGLEEQRRSAIASTGIPPKCDLENCGVLSCGYCLAMMNSEVNLYQAIREARAQTWHGAWQDRDAPAFEEHQRRRIDALGLVDTRQNGQRERRKIDMRPAYVSVGGLHFIVDVCNGETMIRFQ</sequence>
<accession>A0A395NIF2</accession>
<feature type="compositionally biased region" description="Polar residues" evidence="1">
    <location>
        <begin position="1"/>
        <end position="10"/>
    </location>
</feature>
<keyword evidence="3" id="KW-1185">Reference proteome</keyword>
<feature type="compositionally biased region" description="Polar residues" evidence="1">
    <location>
        <begin position="67"/>
        <end position="82"/>
    </location>
</feature>
<organism evidence="2 3">
    <name type="scientific">Trichoderma arundinaceum</name>
    <dbReference type="NCBI Taxonomy" id="490622"/>
    <lineage>
        <taxon>Eukaryota</taxon>
        <taxon>Fungi</taxon>
        <taxon>Dikarya</taxon>
        <taxon>Ascomycota</taxon>
        <taxon>Pezizomycotina</taxon>
        <taxon>Sordariomycetes</taxon>
        <taxon>Hypocreomycetidae</taxon>
        <taxon>Hypocreales</taxon>
        <taxon>Hypocreaceae</taxon>
        <taxon>Trichoderma</taxon>
    </lineage>
</organism>
<dbReference type="OrthoDB" id="4926987at2759"/>
<proteinExistence type="predicted"/>
<comment type="caution">
    <text evidence="2">The sequence shown here is derived from an EMBL/GenBank/DDBJ whole genome shotgun (WGS) entry which is preliminary data.</text>
</comment>
<reference evidence="2 3" key="1">
    <citation type="journal article" date="2018" name="PLoS Pathog.">
        <title>Evolution of structural diversity of trichothecenes, a family of toxins produced by plant pathogenic and entomopathogenic fungi.</title>
        <authorList>
            <person name="Proctor R.H."/>
            <person name="McCormick S.P."/>
            <person name="Kim H.S."/>
            <person name="Cardoza R.E."/>
            <person name="Stanley A.M."/>
            <person name="Lindo L."/>
            <person name="Kelly A."/>
            <person name="Brown D.W."/>
            <person name="Lee T."/>
            <person name="Vaughan M.M."/>
            <person name="Alexander N.J."/>
            <person name="Busman M."/>
            <person name="Gutierrez S."/>
        </authorList>
    </citation>
    <scope>NUCLEOTIDE SEQUENCE [LARGE SCALE GENOMIC DNA]</scope>
    <source>
        <strain evidence="2 3">IBT 40837</strain>
    </source>
</reference>
<evidence type="ECO:0000256" key="1">
    <source>
        <dbReference type="SAM" id="MobiDB-lite"/>
    </source>
</evidence>